<evidence type="ECO:0000313" key="1">
    <source>
        <dbReference type="EMBL" id="POZ80232.1"/>
    </source>
</evidence>
<evidence type="ECO:0000313" key="2">
    <source>
        <dbReference type="Proteomes" id="UP000238655"/>
    </source>
</evidence>
<gene>
    <name evidence="1" type="ORF">C3743_40370</name>
</gene>
<organism evidence="1 2">
    <name type="scientific">Burkholderia contaminans</name>
    <dbReference type="NCBI Taxonomy" id="488447"/>
    <lineage>
        <taxon>Bacteria</taxon>
        <taxon>Pseudomonadati</taxon>
        <taxon>Pseudomonadota</taxon>
        <taxon>Betaproteobacteria</taxon>
        <taxon>Burkholderiales</taxon>
        <taxon>Burkholderiaceae</taxon>
        <taxon>Burkholderia</taxon>
        <taxon>Burkholderia cepacia complex</taxon>
    </lineage>
</organism>
<proteinExistence type="predicted"/>
<comment type="caution">
    <text evidence="1">The sequence shown here is derived from an EMBL/GenBank/DDBJ whole genome shotgun (WGS) entry which is preliminary data.</text>
</comment>
<protein>
    <submittedName>
        <fullName evidence="1">Uncharacterized protein</fullName>
    </submittedName>
</protein>
<accession>A0A2S5DMC0</accession>
<sequence>MVTTMDRSAHPYTAAERINKEVGDVREAHALACEMATSIERPDICTDICVFEDGSKLKFEACRMIVLD</sequence>
<name>A0A2S5DMC0_9BURK</name>
<reference evidence="1 2" key="1">
    <citation type="submission" date="2018-01" db="EMBL/GenBank/DDBJ databases">
        <title>Successful Treatment of Persistent Burkholderia cepacia Bacteremia with Ceftazidime-Avibactam.</title>
        <authorList>
            <person name="Tamma P."/>
            <person name="Fan Y."/>
            <person name="Bergman Y."/>
            <person name="Sick-Samuels A."/>
            <person name="Hsu A."/>
            <person name="Timp W."/>
            <person name="Simner P."/>
        </authorList>
    </citation>
    <scope>NUCLEOTIDE SEQUENCE [LARGE SCALE GENOMIC DNA]</scope>
    <source>
        <strain evidence="1 2">170816</strain>
    </source>
</reference>
<dbReference type="EMBL" id="PQVP01000006">
    <property type="protein sequence ID" value="POZ80232.1"/>
    <property type="molecule type" value="Genomic_DNA"/>
</dbReference>
<dbReference type="Proteomes" id="UP000238655">
    <property type="component" value="Unassembled WGS sequence"/>
</dbReference>
<dbReference type="AlphaFoldDB" id="A0A2S5DMC0"/>